<comment type="subcellular location">
    <subcellularLocation>
        <location evidence="1">Mitochondrion outer membrane</location>
        <topology evidence="1">Multi-pass membrane protein</topology>
    </subcellularLocation>
</comment>
<dbReference type="GO" id="GO:0005741">
    <property type="term" value="C:mitochondrial outer membrane"/>
    <property type="evidence" value="ECO:0007669"/>
    <property type="project" value="UniProtKB-SubCell"/>
</dbReference>
<comment type="similarity">
    <text evidence="2">Belongs to the FUN14 family.</text>
</comment>
<proteinExistence type="inferred from homology"/>
<dbReference type="PANTHER" id="PTHR21346">
    <property type="entry name" value="FUN14 DOMAIN CONTAINING"/>
    <property type="match status" value="1"/>
</dbReference>
<dbReference type="Proteomes" id="UP000494163">
    <property type="component" value="Chromosome 2L"/>
</dbReference>
<evidence type="ECO:0000313" key="7">
    <source>
        <dbReference type="EMBL" id="ALC38790.1"/>
    </source>
</evidence>
<keyword evidence="3 6" id="KW-0812">Transmembrane</keyword>
<dbReference type="GO" id="GO:0000422">
    <property type="term" value="P:autophagy of mitochondrion"/>
    <property type="evidence" value="ECO:0007669"/>
    <property type="project" value="TreeGrafter"/>
</dbReference>
<sequence>MKKNMSELRVVKATVNKLNKRSPYEQIGLSAGCGLLTGFLLLRVGKVVAVVAGCSILAVQLAIEAEIIIIDWEYVAKQQAYETALIRSDGNASLLTKLKSMDRSTARVAVGFLAGFLLGFGLA</sequence>
<evidence type="ECO:0000256" key="1">
    <source>
        <dbReference type="ARBA" id="ARBA00004374"/>
    </source>
</evidence>
<dbReference type="InterPro" id="IPR007014">
    <property type="entry name" value="FUN14"/>
</dbReference>
<dbReference type="OMA" id="HSAYVQI"/>
<evidence type="ECO:0000256" key="3">
    <source>
        <dbReference type="ARBA" id="ARBA00022692"/>
    </source>
</evidence>
<dbReference type="Pfam" id="PF04930">
    <property type="entry name" value="FUN14"/>
    <property type="match status" value="1"/>
</dbReference>
<dbReference type="PANTHER" id="PTHR21346:SF0">
    <property type="entry name" value="RE45833P"/>
    <property type="match status" value="1"/>
</dbReference>
<dbReference type="OrthoDB" id="163794at2759"/>
<gene>
    <name evidence="7" type="ORF">Dbus_chr2Lg875</name>
</gene>
<feature type="transmembrane region" description="Helical" evidence="6">
    <location>
        <begin position="104"/>
        <end position="122"/>
    </location>
</feature>
<feature type="transmembrane region" description="Helical" evidence="6">
    <location>
        <begin position="27"/>
        <end position="44"/>
    </location>
</feature>
<name>A0A0M4E7M0_DROBS</name>
<feature type="transmembrane region" description="Helical" evidence="6">
    <location>
        <begin position="50"/>
        <end position="70"/>
    </location>
</feature>
<evidence type="ECO:0000313" key="8">
    <source>
        <dbReference type="Proteomes" id="UP000494163"/>
    </source>
</evidence>
<organism evidence="7 8">
    <name type="scientific">Drosophila busckii</name>
    <name type="common">Fruit fly</name>
    <dbReference type="NCBI Taxonomy" id="30019"/>
    <lineage>
        <taxon>Eukaryota</taxon>
        <taxon>Metazoa</taxon>
        <taxon>Ecdysozoa</taxon>
        <taxon>Arthropoda</taxon>
        <taxon>Hexapoda</taxon>
        <taxon>Insecta</taxon>
        <taxon>Pterygota</taxon>
        <taxon>Neoptera</taxon>
        <taxon>Endopterygota</taxon>
        <taxon>Diptera</taxon>
        <taxon>Brachycera</taxon>
        <taxon>Muscomorpha</taxon>
        <taxon>Ephydroidea</taxon>
        <taxon>Drosophilidae</taxon>
        <taxon>Drosophila</taxon>
    </lineage>
</organism>
<keyword evidence="8" id="KW-1185">Reference proteome</keyword>
<dbReference type="EMBL" id="CP012523">
    <property type="protein sequence ID" value="ALC38790.1"/>
    <property type="molecule type" value="Genomic_DNA"/>
</dbReference>
<reference evidence="7 8" key="1">
    <citation type="submission" date="2015-08" db="EMBL/GenBank/DDBJ databases">
        <title>Ancestral chromatin configuration constrains chromatin evolution on differentiating sex chromosomes in Drosophila.</title>
        <authorList>
            <person name="Zhou Q."/>
            <person name="Bachtrog D."/>
        </authorList>
    </citation>
    <scope>NUCLEOTIDE SEQUENCE [LARGE SCALE GENOMIC DNA]</scope>
    <source>
        <tissue evidence="7">Whole larvae</tissue>
    </source>
</reference>
<evidence type="ECO:0000256" key="2">
    <source>
        <dbReference type="ARBA" id="ARBA00009160"/>
    </source>
</evidence>
<accession>A0A0M4E7M0</accession>
<evidence type="ECO:0000256" key="5">
    <source>
        <dbReference type="ARBA" id="ARBA00023136"/>
    </source>
</evidence>
<evidence type="ECO:0000256" key="6">
    <source>
        <dbReference type="SAM" id="Phobius"/>
    </source>
</evidence>
<dbReference type="AlphaFoldDB" id="A0A0M4E7M0"/>
<evidence type="ECO:0000256" key="4">
    <source>
        <dbReference type="ARBA" id="ARBA00022989"/>
    </source>
</evidence>
<keyword evidence="5 6" id="KW-0472">Membrane</keyword>
<protein>
    <submittedName>
        <fullName evidence="7">CG12511</fullName>
    </submittedName>
</protein>
<keyword evidence="4 6" id="KW-1133">Transmembrane helix</keyword>
<dbReference type="STRING" id="30019.A0A0M4E7M0"/>